<accession>A0A2R3Z1X9</accession>
<dbReference type="KEGG" id="grs:C7S20_02655"/>
<feature type="chain" id="PRO_5015357959" description="Outer membrane protein beta-barrel domain-containing protein" evidence="2">
    <location>
        <begin position="20"/>
        <end position="204"/>
    </location>
</feature>
<evidence type="ECO:0000259" key="3">
    <source>
        <dbReference type="Pfam" id="PF13505"/>
    </source>
</evidence>
<protein>
    <recommendedName>
        <fullName evidence="3">Outer membrane protein beta-barrel domain-containing protein</fullName>
    </recommendedName>
</protein>
<sequence>MKKLIFLFLLYFVFYNNYAQESNTKTRLGLDLFLENTISSERIQTGENVGYFADYDKTNFQIGLQVERYLNNKITLNSGLNYSNRDFTGTYFCQVCDFSLPPEPEEIKFQFLEIPLSLKYYFFRNNFRPFIDLGLINQFAIKNEITEKKYVILGKTGVGLDYNFNSNASIQVLFNYNRAITKMFEESDFKPEVLSIGIGFRRRL</sequence>
<name>A0A2R3Z1X9_9FLAO</name>
<dbReference type="InterPro" id="IPR011250">
    <property type="entry name" value="OMP/PagP_B-barrel"/>
</dbReference>
<proteinExistence type="predicted"/>
<dbReference type="SUPFAM" id="SSF56925">
    <property type="entry name" value="OMPA-like"/>
    <property type="match status" value="1"/>
</dbReference>
<dbReference type="Pfam" id="PF13505">
    <property type="entry name" value="OMP_b-brl"/>
    <property type="match status" value="1"/>
</dbReference>
<evidence type="ECO:0000313" key="4">
    <source>
        <dbReference type="EMBL" id="AVR44249.1"/>
    </source>
</evidence>
<organism evidence="4 5">
    <name type="scientific">Christiangramia fulva</name>
    <dbReference type="NCBI Taxonomy" id="2126553"/>
    <lineage>
        <taxon>Bacteria</taxon>
        <taxon>Pseudomonadati</taxon>
        <taxon>Bacteroidota</taxon>
        <taxon>Flavobacteriia</taxon>
        <taxon>Flavobacteriales</taxon>
        <taxon>Flavobacteriaceae</taxon>
        <taxon>Christiangramia</taxon>
    </lineage>
</organism>
<gene>
    <name evidence="4" type="ORF">C7S20_02655</name>
</gene>
<keyword evidence="1 2" id="KW-0732">Signal</keyword>
<dbReference type="Proteomes" id="UP000241507">
    <property type="component" value="Chromosome"/>
</dbReference>
<dbReference type="RefSeq" id="WP_107011027.1">
    <property type="nucleotide sequence ID" value="NZ_CP028136.1"/>
</dbReference>
<dbReference type="AlphaFoldDB" id="A0A2R3Z1X9"/>
<evidence type="ECO:0000256" key="2">
    <source>
        <dbReference type="SAM" id="SignalP"/>
    </source>
</evidence>
<evidence type="ECO:0000256" key="1">
    <source>
        <dbReference type="ARBA" id="ARBA00022729"/>
    </source>
</evidence>
<dbReference type="OrthoDB" id="1428514at2"/>
<feature type="domain" description="Outer membrane protein beta-barrel" evidence="3">
    <location>
        <begin position="9"/>
        <end position="201"/>
    </location>
</feature>
<evidence type="ECO:0000313" key="5">
    <source>
        <dbReference type="Proteomes" id="UP000241507"/>
    </source>
</evidence>
<dbReference type="EMBL" id="CP028136">
    <property type="protein sequence ID" value="AVR44249.1"/>
    <property type="molecule type" value="Genomic_DNA"/>
</dbReference>
<dbReference type="Gene3D" id="2.40.160.20">
    <property type="match status" value="1"/>
</dbReference>
<dbReference type="InterPro" id="IPR027385">
    <property type="entry name" value="Beta-barrel_OMP"/>
</dbReference>
<reference evidence="5" key="1">
    <citation type="submission" date="2018-03" db="EMBL/GenBank/DDBJ databases">
        <title>Gramella fulva sp. nov., isolated from a dry surface of tidal flat.</title>
        <authorList>
            <person name="Hwang S.H."/>
            <person name="Hwang W.M."/>
            <person name="Kang K."/>
            <person name="Ahn T.-Y."/>
        </authorList>
    </citation>
    <scope>NUCLEOTIDE SEQUENCE [LARGE SCALE GENOMIC DNA]</scope>
    <source>
        <strain evidence="5">SH35</strain>
    </source>
</reference>
<keyword evidence="5" id="KW-1185">Reference proteome</keyword>
<feature type="signal peptide" evidence="2">
    <location>
        <begin position="1"/>
        <end position="19"/>
    </location>
</feature>